<dbReference type="SFLD" id="SFLDG01135">
    <property type="entry name" value="C1.5.6:_HAD__Beta-PGM__Phospha"/>
    <property type="match status" value="1"/>
</dbReference>
<dbReference type="CDD" id="cd07533">
    <property type="entry name" value="HAD_like"/>
    <property type="match status" value="1"/>
</dbReference>
<dbReference type="InterPro" id="IPR023214">
    <property type="entry name" value="HAD_sf"/>
</dbReference>
<dbReference type="EMBL" id="FNWO01000001">
    <property type="protein sequence ID" value="SEH26084.1"/>
    <property type="molecule type" value="Genomic_DNA"/>
</dbReference>
<dbReference type="SUPFAM" id="SSF56784">
    <property type="entry name" value="HAD-like"/>
    <property type="match status" value="1"/>
</dbReference>
<dbReference type="GO" id="GO:0005829">
    <property type="term" value="C:cytosol"/>
    <property type="evidence" value="ECO:0007669"/>
    <property type="project" value="TreeGrafter"/>
</dbReference>
<dbReference type="Gene3D" id="1.10.150.240">
    <property type="entry name" value="Putative phosphatase, domain 2"/>
    <property type="match status" value="1"/>
</dbReference>
<name>A0A1H6GW81_MAGFU</name>
<dbReference type="OrthoDB" id="9793014at2"/>
<dbReference type="Pfam" id="PF13419">
    <property type="entry name" value="HAD_2"/>
    <property type="match status" value="1"/>
</dbReference>
<proteinExistence type="predicted"/>
<dbReference type="InterPro" id="IPR050155">
    <property type="entry name" value="HAD-like_hydrolase_sf"/>
</dbReference>
<dbReference type="SFLD" id="SFLDG01129">
    <property type="entry name" value="C1.5:_HAD__Beta-PGM__Phosphata"/>
    <property type="match status" value="1"/>
</dbReference>
<gene>
    <name evidence="1" type="ORF">SAMN04244559_00394</name>
</gene>
<dbReference type="RefSeq" id="WP_074764953.1">
    <property type="nucleotide sequence ID" value="NZ_FNWO01000001.1"/>
</dbReference>
<dbReference type="SFLD" id="SFLDS00003">
    <property type="entry name" value="Haloacid_Dehalogenase"/>
    <property type="match status" value="1"/>
</dbReference>
<dbReference type="NCBIfam" id="TIGR01549">
    <property type="entry name" value="HAD-SF-IA-v1"/>
    <property type="match status" value="1"/>
</dbReference>
<accession>A0A1H6GW81</accession>
<dbReference type="InterPro" id="IPR036412">
    <property type="entry name" value="HAD-like_sf"/>
</dbReference>
<protein>
    <submittedName>
        <fullName evidence="1">Phosphoglycolate phosphatase</fullName>
    </submittedName>
</protein>
<dbReference type="PANTHER" id="PTHR43434">
    <property type="entry name" value="PHOSPHOGLYCOLATE PHOSPHATASE"/>
    <property type="match status" value="1"/>
</dbReference>
<dbReference type="Gene3D" id="3.40.50.1000">
    <property type="entry name" value="HAD superfamily/HAD-like"/>
    <property type="match status" value="1"/>
</dbReference>
<dbReference type="AlphaFoldDB" id="A0A1H6GW81"/>
<dbReference type="GO" id="GO:0008967">
    <property type="term" value="F:phosphoglycolate phosphatase activity"/>
    <property type="evidence" value="ECO:0007669"/>
    <property type="project" value="TreeGrafter"/>
</dbReference>
<evidence type="ECO:0000313" key="1">
    <source>
        <dbReference type="EMBL" id="SEH26084.1"/>
    </source>
</evidence>
<dbReference type="PANTHER" id="PTHR43434:SF24">
    <property type="entry name" value="HYDROLASE-RELATED"/>
    <property type="match status" value="1"/>
</dbReference>
<organism evidence="1 2">
    <name type="scientific">Magnetospirillum fulvum</name>
    <name type="common">Rhodospirillum fulvum</name>
    <dbReference type="NCBI Taxonomy" id="1082"/>
    <lineage>
        <taxon>Bacteria</taxon>
        <taxon>Pseudomonadati</taxon>
        <taxon>Pseudomonadota</taxon>
        <taxon>Alphaproteobacteria</taxon>
        <taxon>Rhodospirillales</taxon>
        <taxon>Rhodospirillaceae</taxon>
        <taxon>Magnetospirillum</taxon>
    </lineage>
</organism>
<evidence type="ECO:0000313" key="2">
    <source>
        <dbReference type="Proteomes" id="UP000182983"/>
    </source>
</evidence>
<reference evidence="2" key="1">
    <citation type="submission" date="2016-10" db="EMBL/GenBank/DDBJ databases">
        <authorList>
            <person name="Varghese N."/>
            <person name="Submissions S."/>
        </authorList>
    </citation>
    <scope>NUCLEOTIDE SEQUENCE [LARGE SCALE GENOMIC DNA]</scope>
    <source>
        <strain evidence="2">DSM 13234</strain>
    </source>
</reference>
<dbReference type="GO" id="GO:0006281">
    <property type="term" value="P:DNA repair"/>
    <property type="evidence" value="ECO:0007669"/>
    <property type="project" value="TreeGrafter"/>
</dbReference>
<sequence length="231" mass="24842">MPPLRLAMFDVDGTLIDSQHTIVSAMTMAWGRMGLGIPQPDQVRRIIGLSLVEACAMLLPWASAATHRAVAEAYKSAFHTLRVKPEHDDPLFPGALAALDRLEADGWLLGLATGKSRRGVEAMLETHGLRGRFVTIQTADENPSKPDPSMLLRAANECGLDPAAVVMIGDTSYDMAMANAARAVAIGVSWGYQSLDELHSAGARVVLDSFEQLSRTLDLVIGERPCVPPQS</sequence>
<keyword evidence="2" id="KW-1185">Reference proteome</keyword>
<dbReference type="Proteomes" id="UP000182983">
    <property type="component" value="Unassembled WGS sequence"/>
</dbReference>
<dbReference type="InterPro" id="IPR006439">
    <property type="entry name" value="HAD-SF_hydro_IA"/>
</dbReference>
<dbReference type="InterPro" id="IPR041492">
    <property type="entry name" value="HAD_2"/>
</dbReference>
<dbReference type="InterPro" id="IPR023198">
    <property type="entry name" value="PGP-like_dom2"/>
</dbReference>